<feature type="compositionally biased region" description="Low complexity" evidence="1">
    <location>
        <begin position="277"/>
        <end position="294"/>
    </location>
</feature>
<name>A0A0N1PCC9_LEPSE</name>
<dbReference type="VEuPathDB" id="TriTrypDB:Lsey_0114_0200"/>
<comment type="caution">
    <text evidence="4">The sequence shown here is derived from an EMBL/GenBank/DDBJ whole genome shotgun (WGS) entry which is preliminary data.</text>
</comment>
<evidence type="ECO:0008006" key="6">
    <source>
        <dbReference type="Google" id="ProtNLM"/>
    </source>
</evidence>
<dbReference type="InterPro" id="IPR011993">
    <property type="entry name" value="PH-like_dom_sf"/>
</dbReference>
<feature type="region of interest" description="Disordered" evidence="1">
    <location>
        <begin position="1958"/>
        <end position="2070"/>
    </location>
</feature>
<evidence type="ECO:0000259" key="2">
    <source>
        <dbReference type="PROSITE" id="PS50003"/>
    </source>
</evidence>
<feature type="compositionally biased region" description="Acidic residues" evidence="1">
    <location>
        <begin position="343"/>
        <end position="363"/>
    </location>
</feature>
<dbReference type="CDD" id="cd00821">
    <property type="entry name" value="PH"/>
    <property type="match status" value="1"/>
</dbReference>
<gene>
    <name evidence="4" type="ORF">ABL78_4112</name>
</gene>
<feature type="compositionally biased region" description="Polar residues" evidence="1">
    <location>
        <begin position="237"/>
        <end position="254"/>
    </location>
</feature>
<feature type="compositionally biased region" description="Low complexity" evidence="1">
    <location>
        <begin position="1960"/>
        <end position="1971"/>
    </location>
</feature>
<dbReference type="InterPro" id="IPR037213">
    <property type="entry name" value="Run_dom_sf"/>
</dbReference>
<proteinExistence type="predicted"/>
<evidence type="ECO:0000313" key="4">
    <source>
        <dbReference type="EMBL" id="KPI86835.1"/>
    </source>
</evidence>
<feature type="domain" description="PH" evidence="2">
    <location>
        <begin position="48"/>
        <end position="152"/>
    </location>
</feature>
<evidence type="ECO:0000256" key="1">
    <source>
        <dbReference type="SAM" id="MobiDB-lite"/>
    </source>
</evidence>
<dbReference type="EMBL" id="LJSK01000114">
    <property type="protein sequence ID" value="KPI86835.1"/>
    <property type="molecule type" value="Genomic_DNA"/>
</dbReference>
<dbReference type="GO" id="GO:0003774">
    <property type="term" value="F:cytoskeletal motor activity"/>
    <property type="evidence" value="ECO:0007669"/>
    <property type="project" value="InterPro"/>
</dbReference>
<dbReference type="PROSITE" id="PS51757">
    <property type="entry name" value="TH1"/>
    <property type="match status" value="1"/>
</dbReference>
<feature type="compositionally biased region" description="Basic and acidic residues" evidence="1">
    <location>
        <begin position="380"/>
        <end position="391"/>
    </location>
</feature>
<dbReference type="OrthoDB" id="242031at2759"/>
<dbReference type="Gene3D" id="1.20.58.900">
    <property type="match status" value="1"/>
</dbReference>
<dbReference type="GO" id="GO:0016459">
    <property type="term" value="C:myosin complex"/>
    <property type="evidence" value="ECO:0007669"/>
    <property type="project" value="InterPro"/>
</dbReference>
<protein>
    <recommendedName>
        <fullName evidence="6">PH domain-containing protein</fullName>
    </recommendedName>
</protein>
<reference evidence="4 5" key="1">
    <citation type="journal article" date="2015" name="PLoS Pathog.">
        <title>Leptomonas seymouri: Adaptations to the Dixenous Life Cycle Analyzed by Genome Sequencing, Transcriptome Profiling and Co-infection with Leishmania donovani.</title>
        <authorList>
            <person name="Kraeva N."/>
            <person name="Butenko A."/>
            <person name="Hlavacova J."/>
            <person name="Kostygov A."/>
            <person name="Myskova J."/>
            <person name="Grybchuk D."/>
            <person name="Lestinova T."/>
            <person name="Votypka J."/>
            <person name="Volf P."/>
            <person name="Opperdoes F."/>
            <person name="Flegontov P."/>
            <person name="Lukes J."/>
            <person name="Yurchenko V."/>
        </authorList>
    </citation>
    <scope>NUCLEOTIDE SEQUENCE [LARGE SCALE GENOMIC DNA]</scope>
    <source>
        <strain evidence="4 5">ATCC 30220</strain>
    </source>
</reference>
<evidence type="ECO:0000313" key="5">
    <source>
        <dbReference type="Proteomes" id="UP000038009"/>
    </source>
</evidence>
<dbReference type="InterPro" id="IPR001849">
    <property type="entry name" value="PH_domain"/>
</dbReference>
<dbReference type="Proteomes" id="UP000038009">
    <property type="component" value="Unassembled WGS sequence"/>
</dbReference>
<dbReference type="Gene3D" id="2.30.29.30">
    <property type="entry name" value="Pleckstrin-homology domain (PH domain)/Phosphotyrosine-binding domain (PTB)"/>
    <property type="match status" value="1"/>
</dbReference>
<feature type="domain" description="TH1" evidence="3">
    <location>
        <begin position="398"/>
        <end position="603"/>
    </location>
</feature>
<accession>A0A0N1PCC9</accession>
<feature type="compositionally biased region" description="Polar residues" evidence="1">
    <location>
        <begin position="2048"/>
        <end position="2059"/>
    </location>
</feature>
<feature type="region of interest" description="Disordered" evidence="1">
    <location>
        <begin position="1"/>
        <end position="24"/>
    </location>
</feature>
<dbReference type="SMART" id="SM00233">
    <property type="entry name" value="PH"/>
    <property type="match status" value="1"/>
</dbReference>
<dbReference type="SUPFAM" id="SSF50729">
    <property type="entry name" value="PH domain-like"/>
    <property type="match status" value="1"/>
</dbReference>
<dbReference type="InterPro" id="IPR010926">
    <property type="entry name" value="Myosin_TH1"/>
</dbReference>
<dbReference type="OMA" id="WMWKPRS"/>
<organism evidence="4 5">
    <name type="scientific">Leptomonas seymouri</name>
    <dbReference type="NCBI Taxonomy" id="5684"/>
    <lineage>
        <taxon>Eukaryota</taxon>
        <taxon>Discoba</taxon>
        <taxon>Euglenozoa</taxon>
        <taxon>Kinetoplastea</taxon>
        <taxon>Metakinetoplastina</taxon>
        <taxon>Trypanosomatida</taxon>
        <taxon>Trypanosomatidae</taxon>
        <taxon>Leishmaniinae</taxon>
        <taxon>Leptomonas</taxon>
    </lineage>
</organism>
<feature type="compositionally biased region" description="Acidic residues" evidence="1">
    <location>
        <begin position="309"/>
        <end position="323"/>
    </location>
</feature>
<sequence>MSAPAPSPMMDRGEPGLCAGSTRQDLPSTPQAAWMWKPRSKLVNSNGSAKQATSLLQLRSIGSKHWNRRFVFIDHHFFCYGKKKGRKDKQVPFELVEAVRREAADKLRREHAPKEFADFGWYLAVKGRTLLFCAESEESAVQWVSYLEALLQVMKGSPAGPLPGTASLLASAAAFSDATPEMLTPARDATLAELGVQYGAEHLNDSTHYDTLTTVTSPGEWLADGANRQTPGEHSRRQQSTLAVSPAPQSSNLMAASPEGGAEPQQAHKHDEASDVASEAGSGECSSSSQASAALVGRAATQGSRDNANGDDGDSGAEMDNDMSDDRSNDPHGGAYLLGVSSDDTEGDDSGDDDREDSGDDGEEHSRARTTGSTKPRSAVAKDETLPEHSMAECQLPREVRYARLLLLLAADPHSHISYRIPALESYFKSGDDMNSVTFSRTVEKLGKRDNAQTREVVLTARHLYLFSSGRLANSHQMRCIDTRDITGVVESTADKAAIAILIPTFHDLLLKVVPQNSCVPGTLAEVKQQLIAHLYKAHCDAHTDHRFLLRESATVPKEIRRTREALYPPLIAHAGDQMRVGEKAILLETFAKNADVAVYWSSMVRQVQADRKPRLCALVVTEGSIYSLSDTLQEVVRRTYMWDLLYVEYDADAQSILLKCRGVDVLFSMQSSTEFDGFLQVLPTAMADGFGRTLRLTPSKQLYSHAKLFSLSTLNSAGPARATRSALRRHYGFPWPKGKKAGSGTKLFSSFAAAADEEADDGAAAGEAFHQTIQGDYRNSQAIRMFCAQFRFVEEILLDYDDAVILWEQYEASAGLPCWDSLRLRNTFTTRLRVGEICLSAPCRLLDAKECATLAKSSAQDLHESVVMAMGTPRAICVTSEGILFLRSGAVSTAAAAAAGSSTSTLSGSAAAGLEPGSADAALAVLSPDVRIKVKRRLSGAVSHISSGAGKDDDLVLGLVGWSSIAAVVRCHSKEGSSVALLTNRAHPVDYLFHLASAQTMLDVMAAAMGCYAQYQHGNPDHTHFPPLYAAPRAQNLAVAMKKTVFDPFPTVALRYTPYSFPSDRLRMAFIPDVADACRRFGDNTIHFSGMAWRVRSATLRKYGGRLEEDPGAGMRRHNNHLYKSYIFVLTNVAIYHCTKGGFEMVRRTLLTDIKGITVGLHDPDTVLLSVPSEYDMYFRIEGRGAEVIARLQEAYVEWTNYNHYLPYERQGSHTLEEYGLPVRQAPCVAALGTLTKPAHFNDLQSSRPASECRHQMQQWHLRCLRRAIAGFERAQAAARKDHRSAPSAKPGALQLPMWNRVSAALAERSSFLYFVQRRCFRFGLTSEDFEEMQRAQRLLRSYREMEAGAIALITATSSTDPEVFQAALQRASTVPDLRLLVEEETRVYESYLARRACLTAIFDAVSCYRYQPNGKSTSLVALEATLLDLLQEASRMGFDASFLRYVVHVVRVLVHRTQIQRVVCDPANQRRLLAAHNGGWALVRQAAGEVGMTWRPPVSATAARSPSTRLQLNARAAHLALKHSTNTGEPALIRGAMALAVSVLEASEQDGAKPSAKECDAAAFTALRRALAALQDALTPTKEEERQHLLRAVEALIAARQAHQRQQTWTPNLVSDLLATCMRLEEQVATQRCPLLHNSTQSVLAMEHAMLTEQQHRLCLRRALEKRELKAQQQRWRELQKQQLALQRAVVRRQQREATARERRQRKALTLWSNQVDQLVSKLDAVLADATGVPDERIRLGVKRCVHLQRWIAEAAERYKIRAPTSAADAQHKVSPLLSALHRSPAGPPLDAGKVSNVLAELLTKLQSAAARAQNLLDKRARGESSPYGETDKGVSHTIVCPPLSDATDGDAEGGAGAVAFALPTEVGKLIAALDTKGLVAYIQHHQESTAASAMLDQIRLHWRRARCRQRWVKALHRHLHAAAVLHSRELLETALHQAEEAQYTDAAVETARRAVEAMRAPQPQRQPQGEGKDSSVDAAPSPTPSPPSPSSRFVDPWRQRRHVPPTEDVEDARGEGSAAAVRPVLRATEEEEPIARADATGIFQEGSNSAANTNKGPTEAKGHAHPNTPKLKEVMLAMEGVARAAERDTAALPNANAVLQQLCAATAALVERAVSAASDPRPEALSSTSGETDPATADKVCITADNPFCAPFLQAWRATLQHQVRPSGRVMKEPRTVWDVVRGIGEANTNGEYVAPYVTRLSSDFQRLYRSTEDSDSARQRTDAVLLALIFFSHRMECVWNGLLLLDEKGRRELLLQDSLMAQPEVVQALLGAARVCDALQWAFPNVQALAMECLFPRSGAVEVPMRHRSSRNAAAALHSHTSQAAEAKGVSPTRRVSPPPEAPQAQLPPSRGNAPPRRLAVSPSALETPVAEASTVPIAAMREVYCGQVMSCLQESVRDIASYFTRQLRTHGPAPGESPTAAIYFDEHSYPEVGELVETSVLPALLALLTGGLARRGRLTRTHTLWDLLTALKETLTTSSRTLATAEVLSVMNMVEALTDTSGMHGRYNAKLRSFSNEELGELRVRIALRECMNRMQLHPLICAIFPLLSGNEAWIGEDSGVLWSFYHNPALCLLHPRDAESSVQLRPLLERLSALPFVLVVDRELR</sequence>
<feature type="region of interest" description="Disordered" evidence="1">
    <location>
        <begin position="2315"/>
        <end position="2370"/>
    </location>
</feature>
<keyword evidence="5" id="KW-1185">Reference proteome</keyword>
<dbReference type="PROSITE" id="PS50003">
    <property type="entry name" value="PH_DOMAIN"/>
    <property type="match status" value="1"/>
</dbReference>
<feature type="region of interest" description="Disordered" evidence="1">
    <location>
        <begin position="220"/>
        <end position="391"/>
    </location>
</feature>
<evidence type="ECO:0000259" key="3">
    <source>
        <dbReference type="PROSITE" id="PS51757"/>
    </source>
</evidence>